<dbReference type="SMART" id="SM01294">
    <property type="entry name" value="PKS_PP_betabranch"/>
    <property type="match status" value="1"/>
</dbReference>
<dbReference type="SMART" id="SM00825">
    <property type="entry name" value="PKS_KS"/>
    <property type="match status" value="2"/>
</dbReference>
<organism evidence="6 7">
    <name type="scientific">Clostridium acidisoli DSM 12555</name>
    <dbReference type="NCBI Taxonomy" id="1121291"/>
    <lineage>
        <taxon>Bacteria</taxon>
        <taxon>Bacillati</taxon>
        <taxon>Bacillota</taxon>
        <taxon>Clostridia</taxon>
        <taxon>Eubacteriales</taxon>
        <taxon>Clostridiaceae</taxon>
        <taxon>Clostridium</taxon>
    </lineage>
</organism>
<dbReference type="SUPFAM" id="SSF53901">
    <property type="entry name" value="Thiolase-like"/>
    <property type="match status" value="2"/>
</dbReference>
<dbReference type="SMART" id="SM00823">
    <property type="entry name" value="PKS_PP"/>
    <property type="match status" value="2"/>
</dbReference>
<feature type="domain" description="Ketosynthase family 3 (KS3)" evidence="5">
    <location>
        <begin position="2218"/>
        <end position="2678"/>
    </location>
</feature>
<dbReference type="InterPro" id="IPR009081">
    <property type="entry name" value="PP-bd_ACP"/>
</dbReference>
<dbReference type="GO" id="GO:0031177">
    <property type="term" value="F:phosphopantetheine binding"/>
    <property type="evidence" value="ECO:0007669"/>
    <property type="project" value="InterPro"/>
</dbReference>
<dbReference type="Pfam" id="PF00109">
    <property type="entry name" value="ketoacyl-synt"/>
    <property type="match status" value="2"/>
</dbReference>
<dbReference type="CDD" id="cd00833">
    <property type="entry name" value="PKS"/>
    <property type="match status" value="2"/>
</dbReference>
<dbReference type="Gene3D" id="3.30.70.250">
    <property type="entry name" value="Malonyl-CoA ACP transacylase, ACP-binding"/>
    <property type="match status" value="1"/>
</dbReference>
<dbReference type="SUPFAM" id="SSF52151">
    <property type="entry name" value="FabD/lysophospholipase-like"/>
    <property type="match status" value="1"/>
</dbReference>
<dbReference type="PROSITE" id="PS50075">
    <property type="entry name" value="CARRIER"/>
    <property type="match status" value="2"/>
</dbReference>
<evidence type="ECO:0000259" key="5">
    <source>
        <dbReference type="PROSITE" id="PS52004"/>
    </source>
</evidence>
<dbReference type="GO" id="GO:0006633">
    <property type="term" value="P:fatty acid biosynthetic process"/>
    <property type="evidence" value="ECO:0007669"/>
    <property type="project" value="InterPro"/>
</dbReference>
<dbReference type="GO" id="GO:0004312">
    <property type="term" value="F:fatty acid synthase activity"/>
    <property type="evidence" value="ECO:0007669"/>
    <property type="project" value="TreeGrafter"/>
</dbReference>
<dbReference type="OrthoDB" id="9765680at2"/>
<dbReference type="InterPro" id="IPR045851">
    <property type="entry name" value="AMP-bd_C_sf"/>
</dbReference>
<dbReference type="InterPro" id="IPR020806">
    <property type="entry name" value="PKS_PP-bd"/>
</dbReference>
<dbReference type="InterPro" id="IPR016036">
    <property type="entry name" value="Malonyl_transacylase_ACP-bd"/>
</dbReference>
<dbReference type="InterPro" id="IPR016035">
    <property type="entry name" value="Acyl_Trfase/lysoPLipase"/>
</dbReference>
<feature type="domain" description="Ketosynthase family 3 (KS3)" evidence="5">
    <location>
        <begin position="701"/>
        <end position="1157"/>
    </location>
</feature>
<dbReference type="InterPro" id="IPR018201">
    <property type="entry name" value="Ketoacyl_synth_AS"/>
</dbReference>
<dbReference type="Gene3D" id="3.40.50.720">
    <property type="entry name" value="NAD(P)-binding Rossmann-like Domain"/>
    <property type="match status" value="1"/>
</dbReference>
<dbReference type="SUPFAM" id="SSF51735">
    <property type="entry name" value="NAD(P)-binding Rossmann-fold domains"/>
    <property type="match status" value="2"/>
</dbReference>
<dbReference type="Gene3D" id="1.10.1200.10">
    <property type="entry name" value="ACP-like"/>
    <property type="match status" value="2"/>
</dbReference>
<dbReference type="InterPro" id="IPR014030">
    <property type="entry name" value="Ketoacyl_synth_N"/>
</dbReference>
<dbReference type="InterPro" id="IPR014043">
    <property type="entry name" value="Acyl_transferase_dom"/>
</dbReference>
<dbReference type="Gene3D" id="3.40.366.10">
    <property type="entry name" value="Malonyl-Coenzyme A Acyl Carrier Protein, domain 2"/>
    <property type="match status" value="1"/>
</dbReference>
<dbReference type="PANTHER" id="PTHR43775">
    <property type="entry name" value="FATTY ACID SYNTHASE"/>
    <property type="match status" value="1"/>
</dbReference>
<gene>
    <name evidence="6" type="ORF">SAMN02745134_01456</name>
</gene>
<dbReference type="Gene3D" id="3.30.70.3290">
    <property type="match status" value="1"/>
</dbReference>
<dbReference type="InterPro" id="IPR049490">
    <property type="entry name" value="C883_1060-like_KR_N"/>
</dbReference>
<dbReference type="InterPro" id="IPR013968">
    <property type="entry name" value="PKS_KR"/>
</dbReference>
<dbReference type="SMART" id="SM00822">
    <property type="entry name" value="PKS_KR"/>
    <property type="match status" value="1"/>
</dbReference>
<dbReference type="Gene3D" id="1.10.1240.100">
    <property type="match status" value="1"/>
</dbReference>
<dbReference type="InterPro" id="IPR057326">
    <property type="entry name" value="KR_dom"/>
</dbReference>
<dbReference type="InterPro" id="IPR050091">
    <property type="entry name" value="PKS_NRPS_Biosynth_Enz"/>
</dbReference>
<dbReference type="Pfam" id="PF00550">
    <property type="entry name" value="PP-binding"/>
    <property type="match status" value="2"/>
</dbReference>
<dbReference type="SUPFAM" id="SSF55048">
    <property type="entry name" value="Probable ACP-binding domain of malonyl-CoA ACP transacylase"/>
    <property type="match status" value="1"/>
</dbReference>
<evidence type="ECO:0000256" key="1">
    <source>
        <dbReference type="ARBA" id="ARBA00022450"/>
    </source>
</evidence>
<keyword evidence="3 6" id="KW-0808">Transferase</keyword>
<protein>
    <submittedName>
        <fullName evidence="6">Acyl transferase domain-containing protein</fullName>
    </submittedName>
</protein>
<keyword evidence="1" id="KW-0596">Phosphopantetheine</keyword>
<dbReference type="Gene3D" id="3.30.300.30">
    <property type="match status" value="1"/>
</dbReference>
<accession>A0A1W1XD41</accession>
<dbReference type="InterPro" id="IPR020841">
    <property type="entry name" value="PKS_Beta-ketoAc_synthase_dom"/>
</dbReference>
<dbReference type="Gene3D" id="3.40.50.12780">
    <property type="entry name" value="N-terminal domain of ligase-like"/>
    <property type="match status" value="1"/>
</dbReference>
<dbReference type="STRING" id="1121291.SAMN02745134_01456"/>
<dbReference type="Pfam" id="PF08659">
    <property type="entry name" value="KR"/>
    <property type="match status" value="1"/>
</dbReference>
<dbReference type="Pfam" id="PF00501">
    <property type="entry name" value="AMP-binding"/>
    <property type="match status" value="1"/>
</dbReference>
<dbReference type="Pfam" id="PF00698">
    <property type="entry name" value="Acyl_transf_1"/>
    <property type="match status" value="1"/>
</dbReference>
<dbReference type="SUPFAM" id="SSF56801">
    <property type="entry name" value="Acetyl-CoA synthetase-like"/>
    <property type="match status" value="1"/>
</dbReference>
<dbReference type="SUPFAM" id="SSF47336">
    <property type="entry name" value="ACP-like"/>
    <property type="match status" value="2"/>
</dbReference>
<proteinExistence type="predicted"/>
<dbReference type="InterPro" id="IPR014031">
    <property type="entry name" value="Ketoacyl_synth_C"/>
</dbReference>
<dbReference type="InterPro" id="IPR042099">
    <property type="entry name" value="ANL_N_sf"/>
</dbReference>
<keyword evidence="7" id="KW-1185">Reference proteome</keyword>
<evidence type="ECO:0000259" key="4">
    <source>
        <dbReference type="PROSITE" id="PS50075"/>
    </source>
</evidence>
<reference evidence="6 7" key="1">
    <citation type="submission" date="2017-04" db="EMBL/GenBank/DDBJ databases">
        <authorList>
            <person name="Afonso C.L."/>
            <person name="Miller P.J."/>
            <person name="Scott M.A."/>
            <person name="Spackman E."/>
            <person name="Goraichik I."/>
            <person name="Dimitrov K.M."/>
            <person name="Suarez D.L."/>
            <person name="Swayne D.E."/>
        </authorList>
    </citation>
    <scope>NUCLEOTIDE SEQUENCE [LARGE SCALE GENOMIC DNA]</scope>
    <source>
        <strain evidence="6 7">DSM 12555</strain>
    </source>
</reference>
<dbReference type="Pfam" id="PF21394">
    <property type="entry name" value="Beta-ketacyl_N"/>
    <property type="match status" value="1"/>
</dbReference>
<dbReference type="InterPro" id="IPR016039">
    <property type="entry name" value="Thiolase-like"/>
</dbReference>
<dbReference type="Proteomes" id="UP000192468">
    <property type="component" value="Unassembled WGS sequence"/>
</dbReference>
<dbReference type="InterPro" id="IPR000873">
    <property type="entry name" value="AMP-dep_synth/lig_dom"/>
</dbReference>
<sequence>MKNSFSTDKPKLSILKGKPIKELYYKKGNLGNLLIEAASSEEDNGITFVDEFYNESYLSYKQILEKAYLALGSLQENGVKKGSYVMLIIEENIDFVINFWACVLGGAIPIPLTHPSALTKGNSSVDKILNICESLEKPIIIVDENKKEAYVSLVKSEQMDTVKLLGTNDTRVSKVNGILSLADVNSPAFIQFSSGSTNTPKGVILTHENILVNIESMVNRLKINSEDTIMNWMPFSHDMGLIGFHILEVATVSKIVNISTTTFVKNPGIWLDLVTKYKATVTSSPNFGYKILLQRLNEKQLANWKLNSLRVIINGAEPISEVLVNTFFHKLSSCGLKSSSMNLSYGMAEAALAISISPLNSNPIFHYSDRNKMSKESKIEISMNKKEKTIAVADLGQILDGMELRIVDETGKVITENNIGEIQIKGRNVTSGYLNNEELNKEIFENGWFKTGDMGFVRDGRLSITGRIKDIIFINGQNFYSHDIEDRIEGIDGIEPGKIAVCGYHDEVENKEKVVLFSNLSVDAKVYSQIISFVSESIGFNLDYIVIVNNIPKTNSGKVQRFQLMKAFKAKQFVDSTYTASKYLLLDETKAVCKNRSKIKTGINTDSYLETIRDIWAKVLELPKENINCEKSFLSLGGNSIRAIQMLSYIEDELNIKLSHDILIECHTINEMNDYLLKRPNYIMPNNSNGSSDKNINRSESEDIAVISMAGYFPGAKNLEEFWNDLKKGKSNFTKIPNSRFDIENYYNKDKQSGKTYCDVGGFIDNPYAFDPKFFNISEEEANVMDPQQRIILELVFKVLEEGGYSKAAVDGKNIGMFIGAGTNNYLEYHLNTLKINDIKEFSSFEELSQNQKKQFVEEWNSKFGYTENHPNLLVDNIINMIAARASHEFNFKGPSLTVDTACSSALVTIHLACESLRNKECEMAIAGGVNLLLTPTPYVLFSNAGALSLSGKSKIFDEEADGFVPGEGAGTVLLKPLSKAIDDKDDILAIIKGSAISNDGRSIGVMAPNPDGQRSVIESLYAKKGISPKEIQYVEAHGTGTKIGDPSEVRALSEAYSKWNTEDKSIAIGSVKANVGHLLNAAGIASFIKVVLALKNRTLPPSINVTKPNPLIKFDKTPFYLVNKAKEWTIGKEEKRRAAVNSFGFGGTNCHMILEEAPEIVNYKEIKTNTLPKNILCLGANNNVALKQKVTNLYEFLKVNGNYFLGDVCYTENLRSMDFKTKCSIVADDINDLIKKLEGLKLKNNEVINFKKIAFMFTGQGSQYVGMAKDIYEVIPEFRAHLDECSEVFYPYIKAKITDLIYSENAENNVLKNTNITQPVVFAIDYSFGKMLMDYGIKPDCVLGHSIGEWAAACIAEVISLKEAARLVSLRGKLMNEIKIQGAMAAVFLSKDKLAELFDKIKPDELWIAAYNGSHQVISGKSQSVDKFINILERQGIVCKKLKVSEAFHTPLMKSMLAEFEKEMENIKFKEPKIKIVSNITGTFIETPMKLEYWLKHILSSVRFEQSVKFIYDQGITNFIECGPDKILSGMAKAVLINNDVNIMPLLDRKKDNLDVFLGTIGDLNSLGFKFDWAKFFMNFKYNKVKLPLYPFEKSTYGPQFGTLIKKSIAPKEWFYSWKWKEDVKIGEKEIGEGAIIVFADELSIGQQLEYNFDNKTNPVYFVKTGKNFIYDGKNNFVIDPDNRRDYKNVLNEIPNKISTIIHLWTLNHGEFNPKLEILNHKLINENFYSILFMADAIKSKAEESIDFVVVTNRAQKVKQDENISSPYASLATTLTQAIGEDNTEIRCKIIDIDVNAYKTNSDISSTLFNELTIMPNEENIIAIRDNKGFERKLEQLDVIEKSLEIKDGETYLITGGVGPLCGDIALSLAKKAKINLVLTGRSVLPERELWNQTTSDISLKEKISLLMELEKLGAKVMYFSVDVADYDTMKKCIEEVKNKFGHIDGVLHGAGVVDYSEFNLFKKDLNTVNKVLAPKVQGTIITDMLTRNEPLKFFVMLSSVSASKKKWSSGIGDYAAANAFLSSYSIYRNQANAKGKTVAINYSLWEEKGMGKTFGKGAEQAAKVQGLRPLKAEKAVNAFFKAVAFHKINNVHVIDYISEEKAKNTEVKEKVLSYMEIEENKNTIYKIIADELKVSKDNLETETNFMELGLDSVGAMKIMANLSAAFKKELYPTLIFEYQTPVALANYIEKNYFTTKKETYVEEEEKDLNEVDKEKTSDIAIIGISLRIPGANNLDEYWKILNDGKVVIKDVPEERWSIRDEYSTEKDSLHTTYSKCGGFIDRAYGFDPLFFGISPKEAEVMDPQQRVFLEVAFEALQEAGYIGKYKTQKIGVFVGSEQNSYMEHFTNYRNYKMLKSSFENSPWFKNMEMDEKRSVLKALINVLKPKELMADSVAGNGLNEIAARVSHCLNLMGPSLVVNTACSSSLVALHLACENLKANQSEIAIVGGVNLNLSSIPFISMSKLNAISPNGECRPFDGDANGMVLSEGVSAIVIKPMKKAMEDGDNIYAVIKGSAINNDGHSQGITAPNPNGQAIAVEMAYKNSGVNPETVSYIEAHGTGTPLGDPIEIQGMTKAFRSFTDKNQFCAISSVKASIGHMLAASGLVSLIKVVLAMKHNTIPKTVNFKNVNPNINFESTPFFVAKENIKWKAKDENPLRAGVNAFGFGGTNAHIVIEESPIIKAEKNDDKIGTHLLQITGKNQNTIKKISENLINYVEQNPEIEISAICDTMNSSQKQLIYKTSVVAESKRDLLDKLYAISEGVMTDEMYNGKINPNKETRCHLLLDGNFKADKNDIQVLKNRFKVFKTAYNTCSSYYESIQVGKTSSEEIDEKVEMFSLEYSFGALLESLQIKFTTIISKGFGILSGAALTGKITINQGINIILDENIDINEKKRAKINSPLITVQGAIDCSDEEDLLYILDLVYDNELFPNLNEIVKEKETILYLGTSKEIEAELEGLSIGAKLINENLTSSLEKSFLSALGKMYTLNISYNPKNLYSNYKIIKTALPTYPFDNVDYKMSLENNDYMDYSLQKIDNIIRLSPNDKKNSFAKLSDDFKLNKGL</sequence>
<dbReference type="RefSeq" id="WP_084114941.1">
    <property type="nucleotide sequence ID" value="NZ_FWXH01000003.1"/>
</dbReference>
<dbReference type="PROSITE" id="PS52004">
    <property type="entry name" value="KS3_2"/>
    <property type="match status" value="2"/>
</dbReference>
<feature type="domain" description="Carrier" evidence="4">
    <location>
        <begin position="603"/>
        <end position="680"/>
    </location>
</feature>
<evidence type="ECO:0000313" key="7">
    <source>
        <dbReference type="Proteomes" id="UP000192468"/>
    </source>
</evidence>
<dbReference type="InterPro" id="IPR032821">
    <property type="entry name" value="PKS_assoc"/>
</dbReference>
<name>A0A1W1XD41_9CLOT</name>
<dbReference type="InterPro" id="IPR036736">
    <property type="entry name" value="ACP-like_sf"/>
</dbReference>
<keyword evidence="2" id="KW-0597">Phosphoprotein</keyword>
<dbReference type="GO" id="GO:0004315">
    <property type="term" value="F:3-oxoacyl-[acyl-carrier-protein] synthase activity"/>
    <property type="evidence" value="ECO:0007669"/>
    <property type="project" value="InterPro"/>
</dbReference>
<dbReference type="Pfam" id="PF16197">
    <property type="entry name" value="KAsynt_C_assoc"/>
    <property type="match status" value="2"/>
</dbReference>
<dbReference type="PROSITE" id="PS00606">
    <property type="entry name" value="KS3_1"/>
    <property type="match status" value="2"/>
</dbReference>
<evidence type="ECO:0000256" key="2">
    <source>
        <dbReference type="ARBA" id="ARBA00022553"/>
    </source>
</evidence>
<dbReference type="SMART" id="SM00827">
    <property type="entry name" value="PKS_AT"/>
    <property type="match status" value="1"/>
</dbReference>
<evidence type="ECO:0000256" key="3">
    <source>
        <dbReference type="ARBA" id="ARBA00022679"/>
    </source>
</evidence>
<dbReference type="CDD" id="cd08953">
    <property type="entry name" value="KR_2_SDR_x"/>
    <property type="match status" value="1"/>
</dbReference>
<dbReference type="InterPro" id="IPR036291">
    <property type="entry name" value="NAD(P)-bd_dom_sf"/>
</dbReference>
<evidence type="ECO:0000313" key="6">
    <source>
        <dbReference type="EMBL" id="SMC21807.1"/>
    </source>
</evidence>
<feature type="domain" description="Carrier" evidence="4">
    <location>
        <begin position="2117"/>
        <end position="2194"/>
    </location>
</feature>
<dbReference type="InterPro" id="IPR001227">
    <property type="entry name" value="Ac_transferase_dom_sf"/>
</dbReference>
<dbReference type="Gene3D" id="3.40.47.10">
    <property type="match status" value="2"/>
</dbReference>
<dbReference type="Pfam" id="PF02801">
    <property type="entry name" value="Ketoacyl-synt_C"/>
    <property type="match status" value="2"/>
</dbReference>
<dbReference type="PANTHER" id="PTHR43775:SF51">
    <property type="entry name" value="INACTIVE PHENOLPHTHIOCEROL SYNTHESIS POLYKETIDE SYNTHASE TYPE I PKS1-RELATED"/>
    <property type="match status" value="1"/>
</dbReference>
<dbReference type="EMBL" id="FWXH01000003">
    <property type="protein sequence ID" value="SMC21807.1"/>
    <property type="molecule type" value="Genomic_DNA"/>
</dbReference>